<dbReference type="InterPro" id="IPR011041">
    <property type="entry name" value="Quinoprot_gluc/sorb_DH_b-prop"/>
</dbReference>
<dbReference type="PANTHER" id="PTHR19328">
    <property type="entry name" value="HEDGEHOG-INTERACTING PROTEIN"/>
    <property type="match status" value="1"/>
</dbReference>
<dbReference type="RefSeq" id="WP_089258490.1">
    <property type="nucleotide sequence ID" value="NZ_FZNV01000001.1"/>
</dbReference>
<proteinExistence type="predicted"/>
<gene>
    <name evidence="3" type="ORF">SAMN04488009_0354</name>
</gene>
<name>A0ABY1SCG9_9FLAO</name>
<evidence type="ECO:0000256" key="1">
    <source>
        <dbReference type="ARBA" id="ARBA00022729"/>
    </source>
</evidence>
<keyword evidence="1" id="KW-0732">Signal</keyword>
<dbReference type="InterPro" id="IPR011042">
    <property type="entry name" value="6-blade_b-propeller_TolB-like"/>
</dbReference>
<sequence>MKNRFLLILTIIISHFISIINAQGVGYENAFPNITFDTPLEIVPSNDGSNRLFIVEKKGFIYQIDEQTGIKTLILDVSDKINAGAFDTTELGLLGMALHPNFLTNKLFYIYYTTGSEPSSVNLAQITLVEGNPSATKSSFPATPIFSDVKQTTHHTHNGGHMEFGPDGYLYIGVGDGGFSTNGGGIRGQQLNHIFGKMLRIQINTNGTYSIPASNPFVNVSGIDDRIWIYGLRNPWKFSFYNNTMWIGDVGADQQDEINRVQPSHAGSNYGWGHWEGVYEDTDINLQETGILRPPYLTKDASSITGGYVYQGNLTNPEIVGKYIFGNHTTGEVWAIDPNISSDSTNPNNATLTDVNKANHNQLLNSAKLFTTASADASIVSFGMNESKTELYFLRYGQNYNITPFNYSPNSGALFKITGQQTNAPTAVQGIGSFDSCDNDLNARVNVIKEINGSLWLGGNFTSAEGLPVSRLVQYNQATGFSATYSISGEVADIHQTTNGDIWLGGNFTAVDGITVSNLVQISNGSIINHNAIGAVFNIDSDTSGNVYFVGGTTSVGGVSINGFGRFNGTIWDDMNTNPNNEFRTIEVTTNGDIYVGGNFTAISGTNASRIAKYDGTNWLSYSGTNSIFVKEIKEINGYLYVGGQGSVGRYNLTTNTHQVLSNDISGEVTSITANGNDIYIGGDFATTSNNGTTDLIMNNLAQWNVSTNEFKALGQGSGSAVGTNAPINDLLFLNNNLYMGGQFNDIGDYFAIWSTDTINCPTNTSCPNDLANEDTSVVLSPGFMTGGLDEAIGISSNTNGSACALQLSNTETGQPWTKFNITIDLASNNLVAGDELFISIDGNSTNNGNARIEVTLDNQPNTAPMHHTFGNGWSTYSQTITIPSGLSTLNIWLFPKYGETTVGTSLFDNLIVQKVEEENDENICYSPSNNGGLSIDEIQVSSFDTGTGPCYLTDGNLNTRWSDYGVGKWAQFDLGSVQQFNEIEIAYFKGDERTATFDLQISNDASNWTNVLTDATSNGTTLNLENFNFPIQSARYIRYYGKGNSSNPWNSITEFKINNTQTNICSSDLPNEDQSVTLTAGFKTGGLDEAIGVSTNTNNSPCALQLSNTETGQPWTRFNITIDLASNNLAPGDELFVSIDGNSTNNGNARIEVNQDNQPNTALLHHTFGSGWSTHSQTITIPSGISTLDIWLFPKYGETAVGTSLFDNLIVQKINTNTICANDLPNDDASVVLSPGFMTAGLDEAVGTNSNTNNSPCALQLSNTETGQPWTRFNITIDLANNSLVAGDELFISIDGNSTNNGNARIEVNQDDQPNTALLYHTFGSGWSTYSQTITIPSGISTLDIWLFPKYGETAVGTSLFDNLIVQKVSTIALKSTLQFNENLNNKELKSVLITPNPSSSIVEIKLPFDSSFVHYQVTSLNGSLLKSGEISDNQQIILLKIEDFENGIYILNLEDKKGGSITYKIVKN</sequence>
<dbReference type="Proteomes" id="UP000198337">
    <property type="component" value="Unassembled WGS sequence"/>
</dbReference>
<dbReference type="Pfam" id="PF07995">
    <property type="entry name" value="GSDH"/>
    <property type="match status" value="1"/>
</dbReference>
<dbReference type="Gene3D" id="2.60.120.260">
    <property type="entry name" value="Galactose-binding domain-like"/>
    <property type="match status" value="1"/>
</dbReference>
<dbReference type="PROSITE" id="PS50022">
    <property type="entry name" value="FA58C_3"/>
    <property type="match status" value="1"/>
</dbReference>
<dbReference type="InterPro" id="IPR012938">
    <property type="entry name" value="Glc/Sorbosone_DH"/>
</dbReference>
<reference evidence="3 4" key="1">
    <citation type="submission" date="2017-06" db="EMBL/GenBank/DDBJ databases">
        <authorList>
            <person name="Varghese N."/>
            <person name="Submissions S."/>
        </authorList>
    </citation>
    <scope>NUCLEOTIDE SEQUENCE [LARGE SCALE GENOMIC DNA]</scope>
    <source>
        <strain evidence="3 4">DSM 19840</strain>
    </source>
</reference>
<dbReference type="SUPFAM" id="SSF49785">
    <property type="entry name" value="Galactose-binding domain-like"/>
    <property type="match status" value="1"/>
</dbReference>
<evidence type="ECO:0000313" key="4">
    <source>
        <dbReference type="Proteomes" id="UP000198337"/>
    </source>
</evidence>
<dbReference type="PANTHER" id="PTHR19328:SF75">
    <property type="entry name" value="ALDOSE SUGAR DEHYDROGENASE YLII"/>
    <property type="match status" value="1"/>
</dbReference>
<dbReference type="SUPFAM" id="SSF50965">
    <property type="entry name" value="Galactose oxidase, central domain"/>
    <property type="match status" value="1"/>
</dbReference>
<feature type="domain" description="F5/8 type C" evidence="2">
    <location>
        <begin position="925"/>
        <end position="1061"/>
    </location>
</feature>
<dbReference type="InterPro" id="IPR000421">
    <property type="entry name" value="FA58C"/>
</dbReference>
<dbReference type="InterPro" id="IPR008979">
    <property type="entry name" value="Galactose-bd-like_sf"/>
</dbReference>
<accession>A0ABY1SCG9</accession>
<evidence type="ECO:0000313" key="3">
    <source>
        <dbReference type="EMBL" id="SNR25192.1"/>
    </source>
</evidence>
<dbReference type="Gene3D" id="2.120.10.30">
    <property type="entry name" value="TolB, C-terminal domain"/>
    <property type="match status" value="1"/>
</dbReference>
<comment type="caution">
    <text evidence="3">The sequence shown here is derived from an EMBL/GenBank/DDBJ whole genome shotgun (WGS) entry which is preliminary data.</text>
</comment>
<keyword evidence="4" id="KW-1185">Reference proteome</keyword>
<organism evidence="3 4">
    <name type="scientific">Maribacter sedimenticola</name>
    <dbReference type="NCBI Taxonomy" id="228956"/>
    <lineage>
        <taxon>Bacteria</taxon>
        <taxon>Pseudomonadati</taxon>
        <taxon>Bacteroidota</taxon>
        <taxon>Flavobacteriia</taxon>
        <taxon>Flavobacteriales</taxon>
        <taxon>Flavobacteriaceae</taxon>
        <taxon>Maribacter</taxon>
    </lineage>
</organism>
<dbReference type="NCBIfam" id="TIGR04183">
    <property type="entry name" value="Por_Secre_tail"/>
    <property type="match status" value="1"/>
</dbReference>
<protein>
    <submittedName>
        <fullName evidence="3">Por secretion system C-terminal sorting domain-containing protein</fullName>
    </submittedName>
</protein>
<dbReference type="SUPFAM" id="SSF50952">
    <property type="entry name" value="Soluble quinoprotein glucose dehydrogenase"/>
    <property type="match status" value="1"/>
</dbReference>
<dbReference type="InterPro" id="IPR011043">
    <property type="entry name" value="Gal_Oxase/kelch_b-propeller"/>
</dbReference>
<dbReference type="InterPro" id="IPR026444">
    <property type="entry name" value="Secre_tail"/>
</dbReference>
<dbReference type="Pfam" id="PF00754">
    <property type="entry name" value="F5_F8_type_C"/>
    <property type="match status" value="1"/>
</dbReference>
<dbReference type="EMBL" id="FZNV01000001">
    <property type="protein sequence ID" value="SNR25192.1"/>
    <property type="molecule type" value="Genomic_DNA"/>
</dbReference>
<dbReference type="Pfam" id="PF18962">
    <property type="entry name" value="Por_Secre_tail"/>
    <property type="match status" value="1"/>
</dbReference>
<evidence type="ECO:0000259" key="2">
    <source>
        <dbReference type="PROSITE" id="PS50022"/>
    </source>
</evidence>